<dbReference type="AlphaFoldDB" id="A0A109N081"/>
<accession>A0A109N081</accession>
<dbReference type="InterPro" id="IPR000891">
    <property type="entry name" value="PYR_CT"/>
</dbReference>
<dbReference type="Proteomes" id="UP000064189">
    <property type="component" value="Unassembled WGS sequence"/>
</dbReference>
<dbReference type="GO" id="GO:0046951">
    <property type="term" value="P:ketone body biosynthetic process"/>
    <property type="evidence" value="ECO:0007669"/>
    <property type="project" value="TreeGrafter"/>
</dbReference>
<dbReference type="EMBL" id="LNNH01000012">
    <property type="protein sequence ID" value="KWW21103.1"/>
    <property type="molecule type" value="Genomic_DNA"/>
</dbReference>
<evidence type="ECO:0000256" key="1">
    <source>
        <dbReference type="ARBA" id="ARBA00009405"/>
    </source>
</evidence>
<evidence type="ECO:0000313" key="5">
    <source>
        <dbReference type="EMBL" id="KWW21103.1"/>
    </source>
</evidence>
<dbReference type="PANTHER" id="PTHR42738:SF7">
    <property type="entry name" value="HYDROXYMETHYLGLUTARYL-COA LYASE"/>
    <property type="match status" value="1"/>
</dbReference>
<dbReference type="FunFam" id="3.20.20.70:FF:000071">
    <property type="entry name" value="Hydroxymethylglutaryl-CoA lyase"/>
    <property type="match status" value="1"/>
</dbReference>
<dbReference type="RefSeq" id="WP_061141456.1">
    <property type="nucleotide sequence ID" value="NZ_LNNH01000012.1"/>
</dbReference>
<dbReference type="PANTHER" id="PTHR42738">
    <property type="entry name" value="HYDROXYMETHYLGLUTARYL-COA LYASE"/>
    <property type="match status" value="1"/>
</dbReference>
<dbReference type="InterPro" id="IPR013785">
    <property type="entry name" value="Aldolase_TIM"/>
</dbReference>
<gene>
    <name evidence="5" type="ORF">AS888_15945</name>
</gene>
<dbReference type="GO" id="GO:0046872">
    <property type="term" value="F:metal ion binding"/>
    <property type="evidence" value="ECO:0007669"/>
    <property type="project" value="UniProtKB-KW"/>
</dbReference>
<proteinExistence type="inferred from homology"/>
<evidence type="ECO:0000313" key="6">
    <source>
        <dbReference type="Proteomes" id="UP000064189"/>
    </source>
</evidence>
<dbReference type="SUPFAM" id="SSF51569">
    <property type="entry name" value="Aldolase"/>
    <property type="match status" value="1"/>
</dbReference>
<sequence length="299" mass="32628">MNWPEKVTIKEVGPRDGLQNEQVIIPTQNKIDWIDQLSETGLSYIEVTSFVHPKWIPQLSDAVQVAKGIKRNPDITYAALVPNERGLEAALEGEIDEISVFMSSSETHNLKNINKSISDTLPILKKVIDGAANSGKTVRGYVSTVFGCPYEGEVSMEQVFRVCDQLFDYGISEVSLGDTIGVASPRQVASFLENAVKRYDLSRIALHFHDTRGMALANVLQALQYGVDTFDSSLGGLGGCPYAPGASGNVATDDLVHMLHNMGIQTGINQEKLIKAASMMQSCLEKPLPSHQMAVYNAQ</sequence>
<organism evidence="5 6">
    <name type="scientific">Peribacillus simplex</name>
    <dbReference type="NCBI Taxonomy" id="1478"/>
    <lineage>
        <taxon>Bacteria</taxon>
        <taxon>Bacillati</taxon>
        <taxon>Bacillota</taxon>
        <taxon>Bacilli</taxon>
        <taxon>Bacillales</taxon>
        <taxon>Bacillaceae</taxon>
        <taxon>Peribacillus</taxon>
    </lineage>
</organism>
<dbReference type="PROSITE" id="PS50991">
    <property type="entry name" value="PYR_CT"/>
    <property type="match status" value="1"/>
</dbReference>
<dbReference type="NCBIfam" id="NF004283">
    <property type="entry name" value="PRK05692.1"/>
    <property type="match status" value="1"/>
</dbReference>
<dbReference type="GO" id="GO:0004419">
    <property type="term" value="F:hydroxymethylglutaryl-CoA lyase activity"/>
    <property type="evidence" value="ECO:0007669"/>
    <property type="project" value="TreeGrafter"/>
</dbReference>
<dbReference type="Pfam" id="PF00682">
    <property type="entry name" value="HMGL-like"/>
    <property type="match status" value="1"/>
</dbReference>
<dbReference type="Gene3D" id="3.20.20.70">
    <property type="entry name" value="Aldolase class I"/>
    <property type="match status" value="1"/>
</dbReference>
<reference evidence="5 6" key="1">
    <citation type="submission" date="2015-11" db="EMBL/GenBank/DDBJ databases">
        <title>Genome Sequence of Bacillus simplex strain VanAntwerpen2.</title>
        <authorList>
            <person name="Couger M.B."/>
        </authorList>
    </citation>
    <scope>NUCLEOTIDE SEQUENCE [LARGE SCALE GENOMIC DNA]</scope>
    <source>
        <strain evidence="5 6">VanAntwerpen02</strain>
    </source>
</reference>
<dbReference type="GO" id="GO:0006552">
    <property type="term" value="P:L-leucine catabolic process"/>
    <property type="evidence" value="ECO:0007669"/>
    <property type="project" value="TreeGrafter"/>
</dbReference>
<evidence type="ECO:0000259" key="4">
    <source>
        <dbReference type="PROSITE" id="PS50991"/>
    </source>
</evidence>
<feature type="domain" description="Pyruvate carboxyltransferase" evidence="4">
    <location>
        <begin position="7"/>
        <end position="274"/>
    </location>
</feature>
<evidence type="ECO:0000256" key="2">
    <source>
        <dbReference type="ARBA" id="ARBA00022723"/>
    </source>
</evidence>
<dbReference type="InterPro" id="IPR043594">
    <property type="entry name" value="HMGL"/>
</dbReference>
<comment type="similarity">
    <text evidence="1">Belongs to the HMG-CoA lyase family.</text>
</comment>
<protein>
    <submittedName>
        <fullName evidence="5">Hydroxymethylglutaryl-CoA lyase</fullName>
    </submittedName>
</protein>
<keyword evidence="6" id="KW-1185">Reference proteome</keyword>
<evidence type="ECO:0000256" key="3">
    <source>
        <dbReference type="ARBA" id="ARBA00023239"/>
    </source>
</evidence>
<dbReference type="CDD" id="cd07938">
    <property type="entry name" value="DRE_TIM_HMGL"/>
    <property type="match status" value="1"/>
</dbReference>
<comment type="caution">
    <text evidence="5">The sequence shown here is derived from an EMBL/GenBank/DDBJ whole genome shotgun (WGS) entry which is preliminary data.</text>
</comment>
<name>A0A109N081_9BACI</name>
<keyword evidence="3 5" id="KW-0456">Lyase</keyword>
<keyword evidence="2" id="KW-0479">Metal-binding</keyword>